<keyword evidence="3" id="KW-0732">Signal</keyword>
<organism evidence="5 6">
    <name type="scientific">Electrophorus voltai</name>
    <dbReference type="NCBI Taxonomy" id="2609070"/>
    <lineage>
        <taxon>Eukaryota</taxon>
        <taxon>Metazoa</taxon>
        <taxon>Chordata</taxon>
        <taxon>Craniata</taxon>
        <taxon>Vertebrata</taxon>
        <taxon>Euteleostomi</taxon>
        <taxon>Actinopterygii</taxon>
        <taxon>Neopterygii</taxon>
        <taxon>Teleostei</taxon>
        <taxon>Ostariophysi</taxon>
        <taxon>Gymnotiformes</taxon>
        <taxon>Gymnotoidei</taxon>
        <taxon>Gymnotidae</taxon>
        <taxon>Electrophorus</taxon>
    </lineage>
</organism>
<keyword evidence="6" id="KW-1185">Reference proteome</keyword>
<reference evidence="5" key="1">
    <citation type="submission" date="2023-03" db="EMBL/GenBank/DDBJ databases">
        <title>Electrophorus voltai genome.</title>
        <authorList>
            <person name="Bian C."/>
        </authorList>
    </citation>
    <scope>NUCLEOTIDE SEQUENCE</scope>
    <source>
        <strain evidence="5">CB-2022</strain>
        <tissue evidence="5">Muscle</tissue>
    </source>
</reference>
<sequence length="342" mass="38555">TMLNNMALAKTLLCLTVITIVHCDFSIKMPSMLEALNGTCIMIPCQFSIPEDQKTKLQLPVTGVWRKASRWFFGSVDIFNSSQKANKLDGKILGDLTQKNCTSVLYNIHSSLSDSYYFRLETGFKYTFETPVWISVKDTLPEPILSRVDISVNEGAEVEIICTAMVPCPQYPPNLTWVPLLGNCTETMEKQADGTFTLSSVLRFVSSHVNHEQRISCTVDYPLQTSGGHNVYESTATITVLYFFQSSTTMWQLLGWGGAALTLITILTFTLCIKRRRSRFIQQHMFASKPQQSKPKMTVVRKKNSIKLRGSKAQKCAEHSNNECKPCPLMCCHCFVLHNSYL</sequence>
<dbReference type="Proteomes" id="UP001239994">
    <property type="component" value="Unassembled WGS sequence"/>
</dbReference>
<evidence type="ECO:0000256" key="2">
    <source>
        <dbReference type="SAM" id="Phobius"/>
    </source>
</evidence>
<dbReference type="PANTHER" id="PTHR46484:SF8">
    <property type="entry name" value="B-CELL RECEPTOR CD22-LIKE-RELATED"/>
    <property type="match status" value="1"/>
</dbReference>
<evidence type="ECO:0000256" key="3">
    <source>
        <dbReference type="SAM" id="SignalP"/>
    </source>
</evidence>
<dbReference type="InterPro" id="IPR013162">
    <property type="entry name" value="CD80_C2-set"/>
</dbReference>
<feature type="non-terminal residue" evidence="5">
    <location>
        <position position="1"/>
    </location>
</feature>
<dbReference type="PANTHER" id="PTHR46484">
    <property type="entry name" value="SI:CH211-171H4.5-RELATED"/>
    <property type="match status" value="1"/>
</dbReference>
<dbReference type="Gene3D" id="2.60.40.10">
    <property type="entry name" value="Immunoglobulins"/>
    <property type="match status" value="2"/>
</dbReference>
<dbReference type="AlphaFoldDB" id="A0AAD9DZQ3"/>
<evidence type="ECO:0000313" key="6">
    <source>
        <dbReference type="Proteomes" id="UP001239994"/>
    </source>
</evidence>
<keyword evidence="2" id="KW-0812">Transmembrane</keyword>
<dbReference type="InterPro" id="IPR007110">
    <property type="entry name" value="Ig-like_dom"/>
</dbReference>
<feature type="signal peptide" evidence="3">
    <location>
        <begin position="1"/>
        <end position="23"/>
    </location>
</feature>
<evidence type="ECO:0000313" key="5">
    <source>
        <dbReference type="EMBL" id="KAK1799008.1"/>
    </source>
</evidence>
<accession>A0AAD9DZQ3</accession>
<evidence type="ECO:0000256" key="1">
    <source>
        <dbReference type="ARBA" id="ARBA00023157"/>
    </source>
</evidence>
<keyword evidence="1" id="KW-1015">Disulfide bond</keyword>
<dbReference type="InterPro" id="IPR013783">
    <property type="entry name" value="Ig-like_fold"/>
</dbReference>
<keyword evidence="2" id="KW-1133">Transmembrane helix</keyword>
<gene>
    <name evidence="5" type="ORF">P4O66_007277</name>
</gene>
<dbReference type="EMBL" id="JAROKS010000012">
    <property type="protein sequence ID" value="KAK1799008.1"/>
    <property type="molecule type" value="Genomic_DNA"/>
</dbReference>
<dbReference type="Pfam" id="PF08205">
    <property type="entry name" value="C2-set_2"/>
    <property type="match status" value="1"/>
</dbReference>
<name>A0AAD9DZQ3_9TELE</name>
<feature type="transmembrane region" description="Helical" evidence="2">
    <location>
        <begin position="253"/>
        <end position="273"/>
    </location>
</feature>
<evidence type="ECO:0000259" key="4">
    <source>
        <dbReference type="PROSITE" id="PS50835"/>
    </source>
</evidence>
<dbReference type="PROSITE" id="PS50835">
    <property type="entry name" value="IG_LIKE"/>
    <property type="match status" value="1"/>
</dbReference>
<feature type="domain" description="Ig-like" evidence="4">
    <location>
        <begin position="141"/>
        <end position="239"/>
    </location>
</feature>
<dbReference type="SUPFAM" id="SSF48726">
    <property type="entry name" value="Immunoglobulin"/>
    <property type="match status" value="1"/>
</dbReference>
<proteinExistence type="predicted"/>
<dbReference type="InterPro" id="IPR036179">
    <property type="entry name" value="Ig-like_dom_sf"/>
</dbReference>
<comment type="caution">
    <text evidence="5">The sequence shown here is derived from an EMBL/GenBank/DDBJ whole genome shotgun (WGS) entry which is preliminary data.</text>
</comment>
<protein>
    <recommendedName>
        <fullName evidence="4">Ig-like domain-containing protein</fullName>
    </recommendedName>
</protein>
<keyword evidence="2" id="KW-0472">Membrane</keyword>
<feature type="chain" id="PRO_5042240154" description="Ig-like domain-containing protein" evidence="3">
    <location>
        <begin position="24"/>
        <end position="342"/>
    </location>
</feature>